<reference evidence="1" key="1">
    <citation type="journal article" date="2014" name="Int. J. Syst. Evol. Microbiol.">
        <title>Complete genome sequence of Corynebacterium casei LMG S-19264T (=DSM 44701T), isolated from a smear-ripened cheese.</title>
        <authorList>
            <consortium name="US DOE Joint Genome Institute (JGI-PGF)"/>
            <person name="Walter F."/>
            <person name="Albersmeier A."/>
            <person name="Kalinowski J."/>
            <person name="Ruckert C."/>
        </authorList>
    </citation>
    <scope>NUCLEOTIDE SEQUENCE</scope>
    <source>
        <strain evidence="1">CGMCC 1.12919</strain>
    </source>
</reference>
<keyword evidence="2" id="KW-1185">Reference proteome</keyword>
<reference evidence="1" key="2">
    <citation type="submission" date="2020-09" db="EMBL/GenBank/DDBJ databases">
        <authorList>
            <person name="Sun Q."/>
            <person name="Zhou Y."/>
        </authorList>
    </citation>
    <scope>NUCLEOTIDE SEQUENCE</scope>
    <source>
        <strain evidence="1">CGMCC 1.12919</strain>
    </source>
</reference>
<evidence type="ECO:0000313" key="2">
    <source>
        <dbReference type="Proteomes" id="UP000637002"/>
    </source>
</evidence>
<gene>
    <name evidence="1" type="ORF">GCM10010994_07490</name>
</gene>
<protein>
    <submittedName>
        <fullName evidence="1">Uncharacterized protein</fullName>
    </submittedName>
</protein>
<accession>A0A916TXQ9</accession>
<sequence>MNHDTPRISLPLKARAAIAVRLVGFRLRVLGMRVGVYRR</sequence>
<organism evidence="1 2">
    <name type="scientific">Chelatococcus reniformis</name>
    <dbReference type="NCBI Taxonomy" id="1494448"/>
    <lineage>
        <taxon>Bacteria</taxon>
        <taxon>Pseudomonadati</taxon>
        <taxon>Pseudomonadota</taxon>
        <taxon>Alphaproteobacteria</taxon>
        <taxon>Hyphomicrobiales</taxon>
        <taxon>Chelatococcaceae</taxon>
        <taxon>Chelatococcus</taxon>
    </lineage>
</organism>
<evidence type="ECO:0000313" key="1">
    <source>
        <dbReference type="EMBL" id="GGC50844.1"/>
    </source>
</evidence>
<name>A0A916TXQ9_9HYPH</name>
<dbReference type="AlphaFoldDB" id="A0A916TXQ9"/>
<dbReference type="EMBL" id="BMGG01000001">
    <property type="protein sequence ID" value="GGC50844.1"/>
    <property type="molecule type" value="Genomic_DNA"/>
</dbReference>
<dbReference type="Proteomes" id="UP000637002">
    <property type="component" value="Unassembled WGS sequence"/>
</dbReference>
<proteinExistence type="predicted"/>
<comment type="caution">
    <text evidence="1">The sequence shown here is derived from an EMBL/GenBank/DDBJ whole genome shotgun (WGS) entry which is preliminary data.</text>
</comment>